<dbReference type="EMBL" id="FOFT01000002">
    <property type="protein sequence ID" value="SEQ27619.1"/>
    <property type="molecule type" value="Genomic_DNA"/>
</dbReference>
<feature type="transmembrane region" description="Helical" evidence="2">
    <location>
        <begin position="166"/>
        <end position="188"/>
    </location>
</feature>
<evidence type="ECO:0000256" key="1">
    <source>
        <dbReference type="SAM" id="MobiDB-lite"/>
    </source>
</evidence>
<keyword evidence="4" id="KW-1185">Reference proteome</keyword>
<dbReference type="PANTHER" id="PTHR31272:SF4">
    <property type="entry name" value="CYTOCHROME C-TYPE BIOGENESIS PROTEIN HI_1454-RELATED"/>
    <property type="match status" value="1"/>
</dbReference>
<feature type="transmembrane region" description="Helical" evidence="2">
    <location>
        <begin position="80"/>
        <end position="103"/>
    </location>
</feature>
<feature type="transmembrane region" description="Helical" evidence="2">
    <location>
        <begin position="124"/>
        <end position="146"/>
    </location>
</feature>
<feature type="transmembrane region" description="Helical" evidence="2">
    <location>
        <begin position="250"/>
        <end position="267"/>
    </location>
</feature>
<feature type="region of interest" description="Disordered" evidence="1">
    <location>
        <begin position="273"/>
        <end position="292"/>
    </location>
</feature>
<organism evidence="3 4">
    <name type="scientific">Lentzea flaviverrucosa</name>
    <dbReference type="NCBI Taxonomy" id="200379"/>
    <lineage>
        <taxon>Bacteria</taxon>
        <taxon>Bacillati</taxon>
        <taxon>Actinomycetota</taxon>
        <taxon>Actinomycetes</taxon>
        <taxon>Pseudonocardiales</taxon>
        <taxon>Pseudonocardiaceae</taxon>
        <taxon>Lentzea</taxon>
    </lineage>
</organism>
<evidence type="ECO:0000313" key="4">
    <source>
        <dbReference type="Proteomes" id="UP000199028"/>
    </source>
</evidence>
<proteinExistence type="predicted"/>
<dbReference type="PANTHER" id="PTHR31272">
    <property type="entry name" value="CYTOCHROME C-TYPE BIOGENESIS PROTEIN HI_1454-RELATED"/>
    <property type="match status" value="1"/>
</dbReference>
<dbReference type="Proteomes" id="UP000199028">
    <property type="component" value="Unassembled WGS sequence"/>
</dbReference>
<dbReference type="OrthoDB" id="5244297at2"/>
<feature type="compositionally biased region" description="Basic and acidic residues" evidence="1">
    <location>
        <begin position="282"/>
        <end position="292"/>
    </location>
</feature>
<keyword evidence="2" id="KW-0472">Membrane</keyword>
<keyword evidence="2" id="KW-1133">Transmembrane helix</keyword>
<dbReference type="InterPro" id="IPR051790">
    <property type="entry name" value="Cytochrome_c-biogenesis_DsbD"/>
</dbReference>
<accession>A0A1H9EPP4</accession>
<gene>
    <name evidence="3" type="ORF">SAMN05216195_10238</name>
</gene>
<protein>
    <submittedName>
        <fullName evidence="3">Cytochrome c biogenesis protein CcdA</fullName>
    </submittedName>
</protein>
<feature type="transmembrane region" description="Helical" evidence="2">
    <location>
        <begin position="200"/>
        <end position="219"/>
    </location>
</feature>
<sequence length="292" mass="29902">MTDLLVLAFAAGVVTPVNPCGFALLPGYLAAAATRDSTSGPTQRLLAALRGGLALTTGFTGTFVIAALAVALGLRPLLSWTPWLVVGLAILITLAGIALLAGVRLPSLMPARISTGTAQHPRRMIVFGAVYAVASLSCTLPILVALTAQSLAVTHLPGLLAVLAGYAAGATTVLLAIAVTTTLAAGLLTRLGRRVLPHATRVAGAILTATGIYLLLFWAPTLTGEGRPDDRGWTSTTAAAADWIATHPETAVIALAILAPLVTLAFRRARRDPDVGRSAGSADERTSPGKEQ</sequence>
<feature type="transmembrane region" description="Helical" evidence="2">
    <location>
        <begin position="52"/>
        <end position="74"/>
    </location>
</feature>
<reference evidence="4" key="1">
    <citation type="submission" date="2016-10" db="EMBL/GenBank/DDBJ databases">
        <authorList>
            <person name="Varghese N."/>
            <person name="Submissions S."/>
        </authorList>
    </citation>
    <scope>NUCLEOTIDE SEQUENCE [LARGE SCALE GENOMIC DNA]</scope>
    <source>
        <strain evidence="4">CGMCC 4.578</strain>
    </source>
</reference>
<dbReference type="RefSeq" id="WP_090063677.1">
    <property type="nucleotide sequence ID" value="NZ_FOFT01000002.1"/>
</dbReference>
<evidence type="ECO:0000256" key="2">
    <source>
        <dbReference type="SAM" id="Phobius"/>
    </source>
</evidence>
<dbReference type="AlphaFoldDB" id="A0A1H9EPP4"/>
<keyword evidence="2" id="KW-0812">Transmembrane</keyword>
<feature type="transmembrane region" description="Helical" evidence="2">
    <location>
        <begin position="6"/>
        <end position="31"/>
    </location>
</feature>
<name>A0A1H9EPP4_9PSEU</name>
<evidence type="ECO:0000313" key="3">
    <source>
        <dbReference type="EMBL" id="SEQ27619.1"/>
    </source>
</evidence>